<protein>
    <submittedName>
        <fullName evidence="1">Uncharacterized protein</fullName>
    </submittedName>
</protein>
<dbReference type="GO" id="GO:0000287">
    <property type="term" value="F:magnesium ion binding"/>
    <property type="evidence" value="ECO:0007669"/>
    <property type="project" value="TreeGrafter"/>
</dbReference>
<reference evidence="1 2" key="1">
    <citation type="journal article" date="2009" name="J. Bacteriol.">
        <title>Complete genome sequence of Lactobacillus johnsonii FI9785, a competitive exclusion agent against pathogens in poultry.</title>
        <authorList>
            <person name="Wegmann U."/>
            <person name="Overweg K."/>
            <person name="Horn N."/>
            <person name="Goesmann A."/>
            <person name="Narbad A."/>
            <person name="Gasson M.J."/>
            <person name="Shearman C."/>
        </authorList>
    </citation>
    <scope>NUCLEOTIDE SEQUENCE [LARGE SCALE GENOMIC DNA]</scope>
    <source>
        <strain evidence="1 2">FI9785</strain>
    </source>
</reference>
<dbReference type="EMBL" id="FN298497">
    <property type="protein sequence ID" value="CAX66533.1"/>
    <property type="molecule type" value="Genomic_DNA"/>
</dbReference>
<name>D0R370_LACJF</name>
<organism evidence="1 2">
    <name type="scientific">Lactobacillus johnsonii (strain FI9785)</name>
    <dbReference type="NCBI Taxonomy" id="633699"/>
    <lineage>
        <taxon>Bacteria</taxon>
        <taxon>Bacillati</taxon>
        <taxon>Bacillota</taxon>
        <taxon>Bacilli</taxon>
        <taxon>Lactobacillales</taxon>
        <taxon>Lactobacillaceae</taxon>
        <taxon>Lactobacillus</taxon>
    </lineage>
</organism>
<dbReference type="Proteomes" id="UP000002627">
    <property type="component" value="Chromosome"/>
</dbReference>
<dbReference type="AlphaFoldDB" id="D0R370"/>
<evidence type="ECO:0000313" key="2">
    <source>
        <dbReference type="Proteomes" id="UP000002627"/>
    </source>
</evidence>
<dbReference type="Gene3D" id="3.30.1240.10">
    <property type="match status" value="1"/>
</dbReference>
<dbReference type="InterPro" id="IPR036412">
    <property type="entry name" value="HAD-like_sf"/>
</dbReference>
<keyword evidence="2" id="KW-1185">Reference proteome</keyword>
<proteinExistence type="predicted"/>
<dbReference type="PANTHER" id="PTHR10000:SF8">
    <property type="entry name" value="HAD SUPERFAMILY HYDROLASE-LIKE, TYPE 3"/>
    <property type="match status" value="1"/>
</dbReference>
<gene>
    <name evidence="1" type="ordered locus">FI9785_657</name>
</gene>
<dbReference type="GO" id="GO:0016791">
    <property type="term" value="F:phosphatase activity"/>
    <property type="evidence" value="ECO:0007669"/>
    <property type="project" value="TreeGrafter"/>
</dbReference>
<dbReference type="SUPFAM" id="SSF56784">
    <property type="entry name" value="HAD-like"/>
    <property type="match status" value="1"/>
</dbReference>
<dbReference type="Pfam" id="PF08282">
    <property type="entry name" value="Hydrolase_3"/>
    <property type="match status" value="1"/>
</dbReference>
<dbReference type="HOGENOM" id="CLU_2437115_0_0_9"/>
<sequence length="90" mass="10199">MVLDVDEKITRPLAVSLKEKFSNLVNTKTTGPKYCEITSCNAIKSVGIKYFQQKYHLQKNELIAFRDGENDIEMLQEVGLSVAMGMQLIM</sequence>
<dbReference type="Gene3D" id="3.40.50.1000">
    <property type="entry name" value="HAD superfamily/HAD-like"/>
    <property type="match status" value="1"/>
</dbReference>
<dbReference type="GO" id="GO:0005829">
    <property type="term" value="C:cytosol"/>
    <property type="evidence" value="ECO:0007669"/>
    <property type="project" value="TreeGrafter"/>
</dbReference>
<evidence type="ECO:0000313" key="1">
    <source>
        <dbReference type="EMBL" id="CAX66533.1"/>
    </source>
</evidence>
<dbReference type="KEGG" id="ljf:FI9785_657"/>
<dbReference type="PANTHER" id="PTHR10000">
    <property type="entry name" value="PHOSPHOSERINE PHOSPHATASE"/>
    <property type="match status" value="1"/>
</dbReference>
<accession>D0R370</accession>
<dbReference type="InterPro" id="IPR023214">
    <property type="entry name" value="HAD_sf"/>
</dbReference>